<organism evidence="3 4">
    <name type="scientific">Mucilaginibacter mali</name>
    <dbReference type="NCBI Taxonomy" id="2740462"/>
    <lineage>
        <taxon>Bacteria</taxon>
        <taxon>Pseudomonadati</taxon>
        <taxon>Bacteroidota</taxon>
        <taxon>Sphingobacteriia</taxon>
        <taxon>Sphingobacteriales</taxon>
        <taxon>Sphingobacteriaceae</taxon>
        <taxon>Mucilaginibacter</taxon>
    </lineage>
</organism>
<feature type="domain" description="UspA" evidence="2">
    <location>
        <begin position="1"/>
        <end position="153"/>
    </location>
</feature>
<dbReference type="Gene3D" id="3.40.50.12370">
    <property type="match status" value="1"/>
</dbReference>
<evidence type="ECO:0000313" key="4">
    <source>
        <dbReference type="Proteomes" id="UP000505355"/>
    </source>
</evidence>
<accession>A0A7D4PY73</accession>
<proteinExistence type="inferred from homology"/>
<dbReference type="PANTHER" id="PTHR46268:SF6">
    <property type="entry name" value="UNIVERSAL STRESS PROTEIN UP12"/>
    <property type="match status" value="1"/>
</dbReference>
<dbReference type="RefSeq" id="WP_173417628.1">
    <property type="nucleotide sequence ID" value="NZ_CP054139.1"/>
</dbReference>
<dbReference type="Pfam" id="PF00582">
    <property type="entry name" value="Usp"/>
    <property type="match status" value="2"/>
</dbReference>
<dbReference type="CDD" id="cd00293">
    <property type="entry name" value="USP-like"/>
    <property type="match status" value="1"/>
</dbReference>
<evidence type="ECO:0000256" key="1">
    <source>
        <dbReference type="ARBA" id="ARBA00008791"/>
    </source>
</evidence>
<keyword evidence="4" id="KW-1185">Reference proteome</keyword>
<evidence type="ECO:0000313" key="3">
    <source>
        <dbReference type="EMBL" id="QKJ32983.1"/>
    </source>
</evidence>
<dbReference type="InterPro" id="IPR006016">
    <property type="entry name" value="UspA"/>
</dbReference>
<evidence type="ECO:0000259" key="2">
    <source>
        <dbReference type="Pfam" id="PF00582"/>
    </source>
</evidence>
<dbReference type="PRINTS" id="PR01438">
    <property type="entry name" value="UNVRSLSTRESS"/>
</dbReference>
<dbReference type="AlphaFoldDB" id="A0A7D4PY73"/>
<name>A0A7D4PY73_9SPHI</name>
<feature type="domain" description="UspA" evidence="2">
    <location>
        <begin position="161"/>
        <end position="287"/>
    </location>
</feature>
<reference evidence="3 4" key="1">
    <citation type="submission" date="2020-05" db="EMBL/GenBank/DDBJ databases">
        <title>Mucilaginibacter mali sp. nov.</title>
        <authorList>
            <person name="Kim H.S."/>
            <person name="Lee K.C."/>
            <person name="Suh M.K."/>
            <person name="Kim J.-S."/>
            <person name="Han K.-I."/>
            <person name="Eom M.K."/>
            <person name="Shin Y.K."/>
            <person name="Lee J.-S."/>
        </authorList>
    </citation>
    <scope>NUCLEOTIDE SEQUENCE [LARGE SCALE GENOMIC DNA]</scope>
    <source>
        <strain evidence="3 4">G2-14</strain>
    </source>
</reference>
<dbReference type="InterPro" id="IPR006015">
    <property type="entry name" value="Universal_stress_UspA"/>
</dbReference>
<dbReference type="EMBL" id="CP054139">
    <property type="protein sequence ID" value="QKJ32983.1"/>
    <property type="molecule type" value="Genomic_DNA"/>
</dbReference>
<comment type="similarity">
    <text evidence="1">Belongs to the universal stress protein A family.</text>
</comment>
<dbReference type="KEGG" id="mmab:HQ865_25605"/>
<protein>
    <submittedName>
        <fullName evidence="3">Universal stress protein</fullName>
    </submittedName>
</protein>
<dbReference type="SUPFAM" id="SSF52402">
    <property type="entry name" value="Adenine nucleotide alpha hydrolases-like"/>
    <property type="match status" value="2"/>
</dbReference>
<dbReference type="PANTHER" id="PTHR46268">
    <property type="entry name" value="STRESS RESPONSE PROTEIN NHAX"/>
    <property type="match status" value="1"/>
</dbReference>
<gene>
    <name evidence="3" type="ORF">HQ865_25605</name>
</gene>
<sequence>MKKLLIPTDFSPAAHNAGRYALHLAQELNHGLILCHSWLSPMHATGAAQLAWRIVDDGTIKREVADQLKAEAEKLAEKRHELGQIFPELFSPPLTCISEAGELPEVLEKIMEGQPVAMVVMGLSGAGNLERFFIGSHTKDVVNKATYPVLLVPQDFIFRPIRRIAFATSLDKGDIPVLHSLAGLAKVFQAEIDICHVSDEKFEEGEDKFRADVFMSELCARVSCADIHYHHIKSMDVDHGLDWIYEHSQTDLVAMVHQHYGVLHRLFAGSHTQQLAKHIDLPLLVFPPGYGATL</sequence>
<dbReference type="Proteomes" id="UP000505355">
    <property type="component" value="Chromosome"/>
</dbReference>